<sequence length="147" mass="16039">MSATPPTDARRNLQRRDTSPRSGGRRPKLLRASATAPSITTSNASRNALADSQSSRRALEMLSKVAIVSGYPATSVIRAASPMSVPSRMSPTYNDHQEMFSASPASHNEGLGDIRPHNYAGRYYSFPSFDIYEPGQQDEGKDHEKSP</sequence>
<evidence type="ECO:0000313" key="3">
    <source>
        <dbReference type="Proteomes" id="UP000275385"/>
    </source>
</evidence>
<evidence type="ECO:0000256" key="1">
    <source>
        <dbReference type="SAM" id="MobiDB-lite"/>
    </source>
</evidence>
<proteinExistence type="predicted"/>
<dbReference type="Proteomes" id="UP000275385">
    <property type="component" value="Unassembled WGS sequence"/>
</dbReference>
<reference evidence="2 3" key="1">
    <citation type="submission" date="2018-08" db="EMBL/GenBank/DDBJ databases">
        <title>Draft genome of the lignicolous fungus Coniochaeta pulveracea.</title>
        <authorList>
            <person name="Borstlap C.J."/>
            <person name="De Witt R.N."/>
            <person name="Botha A."/>
            <person name="Volschenk H."/>
        </authorList>
    </citation>
    <scope>NUCLEOTIDE SEQUENCE [LARGE SCALE GENOMIC DNA]</scope>
    <source>
        <strain evidence="2 3">CAB683</strain>
    </source>
</reference>
<dbReference type="EMBL" id="QVQW01000017">
    <property type="protein sequence ID" value="RKU45963.1"/>
    <property type="molecule type" value="Genomic_DNA"/>
</dbReference>
<accession>A0A420YDK6</accession>
<protein>
    <submittedName>
        <fullName evidence="2">Uncharacterized protein</fullName>
    </submittedName>
</protein>
<feature type="region of interest" description="Disordered" evidence="1">
    <location>
        <begin position="1"/>
        <end position="53"/>
    </location>
</feature>
<organism evidence="2 3">
    <name type="scientific">Coniochaeta pulveracea</name>
    <dbReference type="NCBI Taxonomy" id="177199"/>
    <lineage>
        <taxon>Eukaryota</taxon>
        <taxon>Fungi</taxon>
        <taxon>Dikarya</taxon>
        <taxon>Ascomycota</taxon>
        <taxon>Pezizomycotina</taxon>
        <taxon>Sordariomycetes</taxon>
        <taxon>Sordariomycetidae</taxon>
        <taxon>Coniochaetales</taxon>
        <taxon>Coniochaetaceae</taxon>
        <taxon>Coniochaeta</taxon>
    </lineage>
</organism>
<keyword evidence="3" id="KW-1185">Reference proteome</keyword>
<dbReference type="OrthoDB" id="3437826at2759"/>
<name>A0A420YDK6_9PEZI</name>
<dbReference type="AlphaFoldDB" id="A0A420YDK6"/>
<feature type="region of interest" description="Disordered" evidence="1">
    <location>
        <begin position="83"/>
        <end position="114"/>
    </location>
</feature>
<feature type="compositionally biased region" description="Polar residues" evidence="1">
    <location>
        <begin position="35"/>
        <end position="53"/>
    </location>
</feature>
<evidence type="ECO:0000313" key="2">
    <source>
        <dbReference type="EMBL" id="RKU45963.1"/>
    </source>
</evidence>
<gene>
    <name evidence="2" type="ORF">DL546_005405</name>
</gene>
<feature type="compositionally biased region" description="Basic and acidic residues" evidence="1">
    <location>
        <begin position="8"/>
        <end position="19"/>
    </location>
</feature>
<comment type="caution">
    <text evidence="2">The sequence shown here is derived from an EMBL/GenBank/DDBJ whole genome shotgun (WGS) entry which is preliminary data.</text>
</comment>